<accession>A0A9P3GPM1</accession>
<feature type="compositionally biased region" description="Low complexity" evidence="1">
    <location>
        <begin position="42"/>
        <end position="54"/>
    </location>
</feature>
<gene>
    <name evidence="2" type="ORF">PsYK624_134610</name>
</gene>
<comment type="caution">
    <text evidence="2">The sequence shown here is derived from an EMBL/GenBank/DDBJ whole genome shotgun (WGS) entry which is preliminary data.</text>
</comment>
<dbReference type="AlphaFoldDB" id="A0A9P3GPM1"/>
<name>A0A9P3GPM1_9APHY</name>
<evidence type="ECO:0000313" key="3">
    <source>
        <dbReference type="Proteomes" id="UP000703269"/>
    </source>
</evidence>
<evidence type="ECO:0000313" key="2">
    <source>
        <dbReference type="EMBL" id="GJE97245.1"/>
    </source>
</evidence>
<feature type="region of interest" description="Disordered" evidence="1">
    <location>
        <begin position="38"/>
        <end position="68"/>
    </location>
</feature>
<protein>
    <submittedName>
        <fullName evidence="2">Uncharacterized protein</fullName>
    </submittedName>
</protein>
<sequence>MLQSDAPSSRRVPLPESTTAMLHYGGGRPLLRYIGGAGAGAGAERAPRAAAGRGPAPPSRELPRDCGEGAVKTRADIVRIVRSGHTQAHLRYGLLLCVELSMDSAAHFLLHISVHVGRLLKSRARSETNAW</sequence>
<evidence type="ECO:0000256" key="1">
    <source>
        <dbReference type="SAM" id="MobiDB-lite"/>
    </source>
</evidence>
<proteinExistence type="predicted"/>
<organism evidence="2 3">
    <name type="scientific">Phanerochaete sordida</name>
    <dbReference type="NCBI Taxonomy" id="48140"/>
    <lineage>
        <taxon>Eukaryota</taxon>
        <taxon>Fungi</taxon>
        <taxon>Dikarya</taxon>
        <taxon>Basidiomycota</taxon>
        <taxon>Agaricomycotina</taxon>
        <taxon>Agaricomycetes</taxon>
        <taxon>Polyporales</taxon>
        <taxon>Phanerochaetaceae</taxon>
        <taxon>Phanerochaete</taxon>
    </lineage>
</organism>
<dbReference type="EMBL" id="BPQB01000069">
    <property type="protein sequence ID" value="GJE97245.1"/>
    <property type="molecule type" value="Genomic_DNA"/>
</dbReference>
<dbReference type="Proteomes" id="UP000703269">
    <property type="component" value="Unassembled WGS sequence"/>
</dbReference>
<keyword evidence="3" id="KW-1185">Reference proteome</keyword>
<reference evidence="2 3" key="1">
    <citation type="submission" date="2021-08" db="EMBL/GenBank/DDBJ databases">
        <title>Draft Genome Sequence of Phanerochaete sordida strain YK-624.</title>
        <authorList>
            <person name="Mori T."/>
            <person name="Dohra H."/>
            <person name="Suzuki T."/>
            <person name="Kawagishi H."/>
            <person name="Hirai H."/>
        </authorList>
    </citation>
    <scope>NUCLEOTIDE SEQUENCE [LARGE SCALE GENOMIC DNA]</scope>
    <source>
        <strain evidence="2 3">YK-624</strain>
    </source>
</reference>